<dbReference type="AlphaFoldDB" id="A0A5R9B3Y9"/>
<accession>A0A5R9B3Y9</accession>
<dbReference type="EMBL" id="VBTJ01000001">
    <property type="protein sequence ID" value="TLP91059.1"/>
    <property type="molecule type" value="Genomic_DNA"/>
</dbReference>
<gene>
    <name evidence="2" type="ORF">FEZ53_01965</name>
</gene>
<dbReference type="OrthoDB" id="2413293at2"/>
<evidence type="ECO:0000313" key="3">
    <source>
        <dbReference type="Proteomes" id="UP000307747"/>
    </source>
</evidence>
<dbReference type="KEGG" id="sxo:SXYL_02012"/>
<protein>
    <submittedName>
        <fullName evidence="2">VraH family protein</fullName>
    </submittedName>
</protein>
<sequence length="57" mass="6636">MSLKEMWNYLLNKKWRTDDVLSIIACMFVVSLVTTPLVGVPVGAIVYLLWFDKNFKK</sequence>
<keyword evidence="1" id="KW-1133">Transmembrane helix</keyword>
<dbReference type="Proteomes" id="UP000307747">
    <property type="component" value="Unassembled WGS sequence"/>
</dbReference>
<dbReference type="RefSeq" id="WP_042363041.1">
    <property type="nucleotide sequence ID" value="NZ_CABIVW010000002.1"/>
</dbReference>
<name>A0A5R9B3Y9_STAXY</name>
<dbReference type="GeneID" id="45498208"/>
<dbReference type="KEGG" id="sxl:SXYLSMQ121_1865"/>
<evidence type="ECO:0000256" key="1">
    <source>
        <dbReference type="SAM" id="Phobius"/>
    </source>
</evidence>
<keyword evidence="1" id="KW-0472">Membrane</keyword>
<proteinExistence type="predicted"/>
<comment type="caution">
    <text evidence="2">The sequence shown here is derived from an EMBL/GenBank/DDBJ whole genome shotgun (WGS) entry which is preliminary data.</text>
</comment>
<evidence type="ECO:0000313" key="2">
    <source>
        <dbReference type="EMBL" id="TLP91059.1"/>
    </source>
</evidence>
<organism evidence="2 3">
    <name type="scientific">Staphylococcus xylosus</name>
    <dbReference type="NCBI Taxonomy" id="1288"/>
    <lineage>
        <taxon>Bacteria</taxon>
        <taxon>Bacillati</taxon>
        <taxon>Bacillota</taxon>
        <taxon>Bacilli</taxon>
        <taxon>Bacillales</taxon>
        <taxon>Staphylococcaceae</taxon>
        <taxon>Staphylococcus</taxon>
    </lineage>
</organism>
<dbReference type="NCBIfam" id="NF033835">
    <property type="entry name" value="VraH_fam"/>
    <property type="match status" value="1"/>
</dbReference>
<feature type="transmembrane region" description="Helical" evidence="1">
    <location>
        <begin position="20"/>
        <end position="50"/>
    </location>
</feature>
<reference evidence="2 3" key="1">
    <citation type="submission" date="2019-05" db="EMBL/GenBank/DDBJ databases">
        <title>The metagenome of a microbial culture collection derived from dairy environment covers the genomic content of the human microbiome.</title>
        <authorList>
            <person name="Roder T."/>
            <person name="Wuthrich D."/>
            <person name="Sattari Z."/>
            <person name="Von Ah U."/>
            <person name="Bar C."/>
            <person name="Ronchi F."/>
            <person name="Macpherson A.J."/>
            <person name="Ganal-Vonarburg S.C."/>
            <person name="Bruggmann R."/>
            <person name="Vergeres G."/>
        </authorList>
    </citation>
    <scope>NUCLEOTIDE SEQUENCE [LARGE SCALE GENOMIC DNA]</scope>
    <source>
        <strain evidence="2 3">FAM 20833</strain>
    </source>
</reference>
<keyword evidence="1" id="KW-0812">Transmembrane</keyword>
<dbReference type="InterPro" id="IPR049869">
    <property type="entry name" value="VraH"/>
</dbReference>